<dbReference type="GO" id="GO:0005634">
    <property type="term" value="C:nucleus"/>
    <property type="evidence" value="ECO:0007669"/>
    <property type="project" value="UniProtKB-SubCell"/>
</dbReference>
<evidence type="ECO:0000256" key="2">
    <source>
        <dbReference type="ARBA" id="ARBA00004584"/>
    </source>
</evidence>
<dbReference type="AlphaFoldDB" id="A0AAV4FMX3"/>
<feature type="region of interest" description="Disordered" evidence="8">
    <location>
        <begin position="1"/>
        <end position="45"/>
    </location>
</feature>
<evidence type="ECO:0000256" key="4">
    <source>
        <dbReference type="ARBA" id="ARBA00016380"/>
    </source>
</evidence>
<comment type="caution">
    <text evidence="9">The sequence shown here is derived from an EMBL/GenBank/DDBJ whole genome shotgun (WGS) entry which is preliminary data.</text>
</comment>
<dbReference type="PANTHER" id="PTHR31740">
    <property type="entry name" value="CENTROMERE PROTEIN L"/>
    <property type="match status" value="1"/>
</dbReference>
<keyword evidence="5" id="KW-0158">Chromosome</keyword>
<evidence type="ECO:0000313" key="9">
    <source>
        <dbReference type="EMBL" id="GFR74642.1"/>
    </source>
</evidence>
<comment type="similarity">
    <text evidence="3">Belongs to the CENP-L/IML3 family.</text>
</comment>
<sequence length="339" mass="38760">MEDNQYAQREKESPFNTPRRLKNPATPSSRRLLPSTRRKSVSSSQESGFEGLLKKQWRIYTLSPLYNFKRHRTALIRCERSLDAALSQAQSTSSDPLNSRPEKSSFSFYEDLKFHPDDPPGLRIQVHARNGPGEVANLVMEAFLVCVEPSASPIPEQLQNRFTFYPVALISGNKARSAVLLEWLEKHFDCHSDVLTLSDNDLKFMLVLSSAFMTDMKGPPVLLQYSLEDVCEGIGSINCKLDTDYCKQLWERLFSTSIAEKEEIFKDEVHLFMDHLEELLEHLMRIFFKKLTLSEVGTSAAYVSHLGKIKIFSPSAVYMALHHLCETANSRFLELMSRE</sequence>
<evidence type="ECO:0000256" key="5">
    <source>
        <dbReference type="ARBA" id="ARBA00022454"/>
    </source>
</evidence>
<dbReference type="EMBL" id="BMAT01011533">
    <property type="protein sequence ID" value="GFR74642.1"/>
    <property type="molecule type" value="Genomic_DNA"/>
</dbReference>
<evidence type="ECO:0000256" key="6">
    <source>
        <dbReference type="ARBA" id="ARBA00023242"/>
    </source>
</evidence>
<dbReference type="PANTHER" id="PTHR31740:SF2">
    <property type="entry name" value="CENTROMERE PROTEIN L"/>
    <property type="match status" value="1"/>
</dbReference>
<dbReference type="InterPro" id="IPR025204">
    <property type="entry name" value="CENP-L"/>
</dbReference>
<dbReference type="Pfam" id="PF13092">
    <property type="entry name" value="CENP-L"/>
    <property type="match status" value="1"/>
</dbReference>
<evidence type="ECO:0000256" key="8">
    <source>
        <dbReference type="SAM" id="MobiDB-lite"/>
    </source>
</evidence>
<reference evidence="9 10" key="1">
    <citation type="journal article" date="2021" name="Elife">
        <title>Chloroplast acquisition without the gene transfer in kleptoplastic sea slugs, Plakobranchus ocellatus.</title>
        <authorList>
            <person name="Maeda T."/>
            <person name="Takahashi S."/>
            <person name="Yoshida T."/>
            <person name="Shimamura S."/>
            <person name="Takaki Y."/>
            <person name="Nagai Y."/>
            <person name="Toyoda A."/>
            <person name="Suzuki Y."/>
            <person name="Arimoto A."/>
            <person name="Ishii H."/>
            <person name="Satoh N."/>
            <person name="Nishiyama T."/>
            <person name="Hasebe M."/>
            <person name="Maruyama T."/>
            <person name="Minagawa J."/>
            <person name="Obokata J."/>
            <person name="Shigenobu S."/>
        </authorList>
    </citation>
    <scope>NUCLEOTIDE SEQUENCE [LARGE SCALE GENOMIC DNA]</scope>
</reference>
<dbReference type="GO" id="GO:0000775">
    <property type="term" value="C:chromosome, centromeric region"/>
    <property type="evidence" value="ECO:0007669"/>
    <property type="project" value="UniProtKB-SubCell"/>
</dbReference>
<dbReference type="Proteomes" id="UP000762676">
    <property type="component" value="Unassembled WGS sequence"/>
</dbReference>
<gene>
    <name evidence="9" type="ORF">ElyMa_005759200</name>
</gene>
<proteinExistence type="inferred from homology"/>
<protein>
    <recommendedName>
        <fullName evidence="4">Centromere protein L</fullName>
    </recommendedName>
</protein>
<evidence type="ECO:0000256" key="3">
    <source>
        <dbReference type="ARBA" id="ARBA00011060"/>
    </source>
</evidence>
<keyword evidence="10" id="KW-1185">Reference proteome</keyword>
<feature type="compositionally biased region" description="Low complexity" evidence="8">
    <location>
        <begin position="26"/>
        <end position="35"/>
    </location>
</feature>
<evidence type="ECO:0000313" key="10">
    <source>
        <dbReference type="Proteomes" id="UP000762676"/>
    </source>
</evidence>
<accession>A0AAV4FMX3</accession>
<organism evidence="9 10">
    <name type="scientific">Elysia marginata</name>
    <dbReference type="NCBI Taxonomy" id="1093978"/>
    <lineage>
        <taxon>Eukaryota</taxon>
        <taxon>Metazoa</taxon>
        <taxon>Spiralia</taxon>
        <taxon>Lophotrochozoa</taxon>
        <taxon>Mollusca</taxon>
        <taxon>Gastropoda</taxon>
        <taxon>Heterobranchia</taxon>
        <taxon>Euthyneura</taxon>
        <taxon>Panpulmonata</taxon>
        <taxon>Sacoglossa</taxon>
        <taxon>Placobranchoidea</taxon>
        <taxon>Plakobranchidae</taxon>
        <taxon>Elysia</taxon>
    </lineage>
</organism>
<keyword evidence="6" id="KW-0539">Nucleus</keyword>
<evidence type="ECO:0000256" key="1">
    <source>
        <dbReference type="ARBA" id="ARBA00004123"/>
    </source>
</evidence>
<comment type="subcellular location">
    <subcellularLocation>
        <location evidence="2">Chromosome</location>
        <location evidence="2">Centromere</location>
    </subcellularLocation>
    <subcellularLocation>
        <location evidence="1">Nucleus</location>
    </subcellularLocation>
</comment>
<name>A0AAV4FMX3_9GAST</name>
<evidence type="ECO:0000256" key="7">
    <source>
        <dbReference type="ARBA" id="ARBA00023328"/>
    </source>
</evidence>
<keyword evidence="7" id="KW-0137">Centromere</keyword>